<dbReference type="GO" id="GO:0005737">
    <property type="term" value="C:cytoplasm"/>
    <property type="evidence" value="ECO:0007669"/>
    <property type="project" value="TreeGrafter"/>
</dbReference>
<dbReference type="EMBL" id="VZRR01003599">
    <property type="protein sequence ID" value="NWW04124.1"/>
    <property type="molecule type" value="Genomic_DNA"/>
</dbReference>
<comment type="caution">
    <text evidence="1">The sequence shown here is derived from an EMBL/GenBank/DDBJ whole genome shotgun (WGS) entry which is preliminary data.</text>
</comment>
<dbReference type="PANTHER" id="PTHR33861:SF4">
    <property type="entry name" value="MEIOSIS-SPECIFIC COILED-COIL DOMAIN-CONTAINING PROTEIN MEIOC"/>
    <property type="match status" value="1"/>
</dbReference>
<organism evidence="1 2">
    <name type="scientific">Oreocharis arfaki</name>
    <name type="common">tit berrypecker</name>
    <dbReference type="NCBI Taxonomy" id="979223"/>
    <lineage>
        <taxon>Eukaryota</taxon>
        <taxon>Metazoa</taxon>
        <taxon>Chordata</taxon>
        <taxon>Craniata</taxon>
        <taxon>Vertebrata</taxon>
        <taxon>Euteleostomi</taxon>
        <taxon>Archelosauria</taxon>
        <taxon>Archosauria</taxon>
        <taxon>Dinosauria</taxon>
        <taxon>Saurischia</taxon>
        <taxon>Theropoda</taxon>
        <taxon>Coelurosauria</taxon>
        <taxon>Aves</taxon>
        <taxon>Neognathae</taxon>
        <taxon>Neoaves</taxon>
        <taxon>Telluraves</taxon>
        <taxon>Australaves</taxon>
        <taxon>Passeriformes</taxon>
        <taxon>Passeroidea</taxon>
        <taxon>Paramythiidae</taxon>
        <taxon>Oreocharis</taxon>
    </lineage>
</organism>
<proteinExistence type="predicted"/>
<evidence type="ECO:0000313" key="2">
    <source>
        <dbReference type="Proteomes" id="UP000542358"/>
    </source>
</evidence>
<evidence type="ECO:0000313" key="1">
    <source>
        <dbReference type="EMBL" id="NWW04124.1"/>
    </source>
</evidence>
<feature type="non-terminal residue" evidence="1">
    <location>
        <position position="1"/>
    </location>
</feature>
<dbReference type="PANTHER" id="PTHR33861">
    <property type="entry name" value="PROTEIN CBG18333"/>
    <property type="match status" value="1"/>
</dbReference>
<dbReference type="Proteomes" id="UP000542358">
    <property type="component" value="Unassembled WGS sequence"/>
</dbReference>
<name>A0A7K6JW45_9PASE</name>
<dbReference type="Pfam" id="PF15189">
    <property type="entry name" value="MEIOC"/>
    <property type="match status" value="1"/>
</dbReference>
<dbReference type="AlphaFoldDB" id="A0A7K6JW45"/>
<reference evidence="1 2" key="1">
    <citation type="submission" date="2019-09" db="EMBL/GenBank/DDBJ databases">
        <title>Bird 10,000 Genomes (B10K) Project - Family phase.</title>
        <authorList>
            <person name="Zhang G."/>
        </authorList>
    </citation>
    <scope>NUCLEOTIDE SEQUENCE [LARGE SCALE GENOMIC DNA]</scope>
    <source>
        <strain evidence="1">B10K-DU-029-42</strain>
        <tissue evidence="1">Muscle</tissue>
    </source>
</reference>
<accession>A0A7K6JW45</accession>
<feature type="non-terminal residue" evidence="1">
    <location>
        <position position="252"/>
    </location>
</feature>
<keyword evidence="2" id="KW-1185">Reference proteome</keyword>
<gene>
    <name evidence="1" type="primary">Meioc_0</name>
    <name evidence="1" type="ORF">OREARF_R11193</name>
</gene>
<dbReference type="GO" id="GO:0007144">
    <property type="term" value="P:female meiosis I"/>
    <property type="evidence" value="ECO:0007669"/>
    <property type="project" value="TreeGrafter"/>
</dbReference>
<dbReference type="GO" id="GO:0005634">
    <property type="term" value="C:nucleus"/>
    <property type="evidence" value="ECO:0007669"/>
    <property type="project" value="TreeGrafter"/>
</dbReference>
<dbReference type="GO" id="GO:0007141">
    <property type="term" value="P:male meiosis I"/>
    <property type="evidence" value="ECO:0007669"/>
    <property type="project" value="TreeGrafter"/>
</dbReference>
<dbReference type="InterPro" id="IPR027963">
    <property type="entry name" value="MEIOC"/>
</dbReference>
<protein>
    <submittedName>
        <fullName evidence="1">MEIOC protein</fullName>
    </submittedName>
</protein>
<sequence length="252" mass="28240">LMSDFKQNPSFPLFNHQLFASGNNFNFPPPPFPFSDLVDLFHYDDFNPLSPFIGDLFSGEIPAPYFAFPTPFNKFRPPRSRSGPANELHIRLEECYEQWRALEKERKKAEADLARHFPGQHISSSSTSPVSRLPANPSRVDRLIVAQSCERARVLALIGRMERLRGAPVHGNICRTLELQLEAIRVTQARREDEIVNAANPQRHGLPRCNSEKDVLALAAALRALAGATRRARTALWCALQVTLPKTPPAGP</sequence>
<dbReference type="GO" id="GO:0048255">
    <property type="term" value="P:mRNA stabilization"/>
    <property type="evidence" value="ECO:0007669"/>
    <property type="project" value="TreeGrafter"/>
</dbReference>